<keyword evidence="2" id="KW-1185">Reference proteome</keyword>
<dbReference type="AlphaFoldDB" id="A0A8J2LCT4"/>
<dbReference type="EMBL" id="CAJVCH010556270">
    <property type="protein sequence ID" value="CAG7830514.1"/>
    <property type="molecule type" value="Genomic_DNA"/>
</dbReference>
<sequence length="84" mass="9532">MACATRESRSSWSRLLVEVSKESEEDGKGVLLTAHRGGATPVAVTHPHYQPHQDQRIHEQAKYLCTSMTLSRSCLSRMQRPWPK</sequence>
<protein>
    <submittedName>
        <fullName evidence="1">Uncharacterized protein</fullName>
    </submittedName>
</protein>
<organism evidence="1 2">
    <name type="scientific">Allacma fusca</name>
    <dbReference type="NCBI Taxonomy" id="39272"/>
    <lineage>
        <taxon>Eukaryota</taxon>
        <taxon>Metazoa</taxon>
        <taxon>Ecdysozoa</taxon>
        <taxon>Arthropoda</taxon>
        <taxon>Hexapoda</taxon>
        <taxon>Collembola</taxon>
        <taxon>Symphypleona</taxon>
        <taxon>Sminthuridae</taxon>
        <taxon>Allacma</taxon>
    </lineage>
</organism>
<evidence type="ECO:0000313" key="1">
    <source>
        <dbReference type="EMBL" id="CAG7830514.1"/>
    </source>
</evidence>
<accession>A0A8J2LCT4</accession>
<dbReference type="Proteomes" id="UP000708208">
    <property type="component" value="Unassembled WGS sequence"/>
</dbReference>
<name>A0A8J2LCT4_9HEXA</name>
<proteinExistence type="predicted"/>
<comment type="caution">
    <text evidence="1">The sequence shown here is derived from an EMBL/GenBank/DDBJ whole genome shotgun (WGS) entry which is preliminary data.</text>
</comment>
<gene>
    <name evidence="1" type="ORF">AFUS01_LOCUS40313</name>
</gene>
<evidence type="ECO:0000313" key="2">
    <source>
        <dbReference type="Proteomes" id="UP000708208"/>
    </source>
</evidence>
<reference evidence="1" key="1">
    <citation type="submission" date="2021-06" db="EMBL/GenBank/DDBJ databases">
        <authorList>
            <person name="Hodson N. C."/>
            <person name="Mongue J. A."/>
            <person name="Jaron S. K."/>
        </authorList>
    </citation>
    <scope>NUCLEOTIDE SEQUENCE</scope>
</reference>